<protein>
    <recommendedName>
        <fullName evidence="13">EamA domain-containing protein</fullName>
    </recommendedName>
</protein>
<dbReference type="GO" id="GO:0022857">
    <property type="term" value="F:transmembrane transporter activity"/>
    <property type="evidence" value="ECO:0007669"/>
    <property type="project" value="InterPro"/>
</dbReference>
<evidence type="ECO:0000256" key="8">
    <source>
        <dbReference type="ARBA" id="ARBA00022985"/>
    </source>
</evidence>
<evidence type="ECO:0000256" key="9">
    <source>
        <dbReference type="ARBA" id="ARBA00022989"/>
    </source>
</evidence>
<feature type="transmembrane region" description="Helical" evidence="12">
    <location>
        <begin position="60"/>
        <end position="78"/>
    </location>
</feature>
<accession>A0A382HVK6</accession>
<sequence>MTGLAVALVLISAIAHASWNLIVRRSDKPELTNWMMATCGALLASPIAMYLFVTNTPDQAGWWFILGTVILHIAYFFTLGRAYKYGDLSLVYPIARGLGLVLIPVVGVTVLDESVSILAGFGIIAIFTGVVMVGSSSGTGFKAWLKPRSMFADRGVLFALITGILIAAYSALDKRGVEYVEPIFYMFCLSLGGSVGVLPLIARSYASSEFIMEIRTRWKIGLLGGFCQFLAYTLVLSAFRLSPVSYIGPFRELAILFGVVLAVVVLKERVTRSRAAGAMAIGLGSLVVALAP</sequence>
<keyword evidence="6" id="KW-0441">Lipid A biosynthesis</keyword>
<feature type="transmembrane region" description="Helical" evidence="12">
    <location>
        <begin position="218"/>
        <end position="239"/>
    </location>
</feature>
<evidence type="ECO:0000256" key="3">
    <source>
        <dbReference type="ARBA" id="ARBA00022475"/>
    </source>
</evidence>
<reference evidence="14" key="1">
    <citation type="submission" date="2018-05" db="EMBL/GenBank/DDBJ databases">
        <authorList>
            <person name="Lanie J.A."/>
            <person name="Ng W.-L."/>
            <person name="Kazmierczak K.M."/>
            <person name="Andrzejewski T.M."/>
            <person name="Davidsen T.M."/>
            <person name="Wayne K.J."/>
            <person name="Tettelin H."/>
            <person name="Glass J.I."/>
            <person name="Rusch D."/>
            <person name="Podicherti R."/>
            <person name="Tsui H.-C.T."/>
            <person name="Winkler M.E."/>
        </authorList>
    </citation>
    <scope>NUCLEOTIDE SEQUENCE</scope>
</reference>
<keyword evidence="4" id="KW-0444">Lipid biosynthesis</keyword>
<feature type="transmembrane region" description="Helical" evidence="12">
    <location>
        <begin position="6"/>
        <end position="22"/>
    </location>
</feature>
<feature type="transmembrane region" description="Helical" evidence="12">
    <location>
        <begin position="245"/>
        <end position="266"/>
    </location>
</feature>
<feature type="domain" description="EamA" evidence="13">
    <location>
        <begin position="154"/>
        <end position="289"/>
    </location>
</feature>
<feature type="domain" description="EamA" evidence="13">
    <location>
        <begin position="5"/>
        <end position="133"/>
    </location>
</feature>
<evidence type="ECO:0000259" key="13">
    <source>
        <dbReference type="Pfam" id="PF00892"/>
    </source>
</evidence>
<feature type="transmembrane region" description="Helical" evidence="12">
    <location>
        <begin position="34"/>
        <end position="54"/>
    </location>
</feature>
<dbReference type="GO" id="GO:0005886">
    <property type="term" value="C:plasma membrane"/>
    <property type="evidence" value="ECO:0007669"/>
    <property type="project" value="UniProtKB-SubCell"/>
</dbReference>
<dbReference type="Pfam" id="PF00892">
    <property type="entry name" value="EamA"/>
    <property type="match status" value="2"/>
</dbReference>
<feature type="transmembrane region" description="Helical" evidence="12">
    <location>
        <begin position="184"/>
        <end position="206"/>
    </location>
</feature>
<keyword evidence="7 12" id="KW-0812">Transmembrane</keyword>
<feature type="transmembrane region" description="Helical" evidence="12">
    <location>
        <begin position="117"/>
        <end position="134"/>
    </location>
</feature>
<dbReference type="GO" id="GO:0009103">
    <property type="term" value="P:lipopolysaccharide biosynthetic process"/>
    <property type="evidence" value="ECO:0007669"/>
    <property type="project" value="UniProtKB-KW"/>
</dbReference>
<dbReference type="AlphaFoldDB" id="A0A382HVK6"/>
<keyword evidence="11 12" id="KW-0472">Membrane</keyword>
<keyword evidence="8" id="KW-0448">Lipopolysaccharide biosynthesis</keyword>
<evidence type="ECO:0000313" key="14">
    <source>
        <dbReference type="EMBL" id="SVB90957.1"/>
    </source>
</evidence>
<name>A0A382HVK6_9ZZZZ</name>
<dbReference type="InterPro" id="IPR000390">
    <property type="entry name" value="Small_drug/metabolite_transptr"/>
</dbReference>
<proteinExistence type="predicted"/>
<evidence type="ECO:0000256" key="1">
    <source>
        <dbReference type="ARBA" id="ARBA00004651"/>
    </source>
</evidence>
<keyword evidence="5" id="KW-0997">Cell inner membrane</keyword>
<keyword evidence="10" id="KW-0443">Lipid metabolism</keyword>
<comment type="subcellular location">
    <subcellularLocation>
        <location evidence="1">Cell membrane</location>
        <topology evidence="1">Multi-pass membrane protein</topology>
    </subcellularLocation>
</comment>
<evidence type="ECO:0000256" key="2">
    <source>
        <dbReference type="ARBA" id="ARBA00022448"/>
    </source>
</evidence>
<dbReference type="SUPFAM" id="SSF103481">
    <property type="entry name" value="Multidrug resistance efflux transporter EmrE"/>
    <property type="match status" value="2"/>
</dbReference>
<dbReference type="InterPro" id="IPR000620">
    <property type="entry name" value="EamA_dom"/>
</dbReference>
<keyword evidence="9 12" id="KW-1133">Transmembrane helix</keyword>
<keyword evidence="3" id="KW-1003">Cell membrane</keyword>
<feature type="transmembrane region" description="Helical" evidence="12">
    <location>
        <begin position="90"/>
        <end position="111"/>
    </location>
</feature>
<evidence type="ECO:0000256" key="12">
    <source>
        <dbReference type="SAM" id="Phobius"/>
    </source>
</evidence>
<evidence type="ECO:0000256" key="10">
    <source>
        <dbReference type="ARBA" id="ARBA00023098"/>
    </source>
</evidence>
<dbReference type="PANTHER" id="PTHR30561">
    <property type="entry name" value="SMR FAMILY PROTON-DEPENDENT DRUG EFFLUX TRANSPORTER SUGE"/>
    <property type="match status" value="1"/>
</dbReference>
<dbReference type="Gene3D" id="1.10.3730.20">
    <property type="match status" value="1"/>
</dbReference>
<evidence type="ECO:0000256" key="7">
    <source>
        <dbReference type="ARBA" id="ARBA00022692"/>
    </source>
</evidence>
<evidence type="ECO:0000256" key="4">
    <source>
        <dbReference type="ARBA" id="ARBA00022516"/>
    </source>
</evidence>
<feature type="transmembrane region" description="Helical" evidence="12">
    <location>
        <begin position="155"/>
        <end position="172"/>
    </location>
</feature>
<evidence type="ECO:0000256" key="11">
    <source>
        <dbReference type="ARBA" id="ARBA00023136"/>
    </source>
</evidence>
<dbReference type="PANTHER" id="PTHR30561:SF1">
    <property type="entry name" value="MULTIDRUG TRANSPORTER EMRE"/>
    <property type="match status" value="1"/>
</dbReference>
<organism evidence="14">
    <name type="scientific">marine metagenome</name>
    <dbReference type="NCBI Taxonomy" id="408172"/>
    <lineage>
        <taxon>unclassified sequences</taxon>
        <taxon>metagenomes</taxon>
        <taxon>ecological metagenomes</taxon>
    </lineage>
</organism>
<evidence type="ECO:0000256" key="6">
    <source>
        <dbReference type="ARBA" id="ARBA00022556"/>
    </source>
</evidence>
<dbReference type="EMBL" id="UINC01063379">
    <property type="protein sequence ID" value="SVB90957.1"/>
    <property type="molecule type" value="Genomic_DNA"/>
</dbReference>
<evidence type="ECO:0000256" key="5">
    <source>
        <dbReference type="ARBA" id="ARBA00022519"/>
    </source>
</evidence>
<gene>
    <name evidence="14" type="ORF">METZ01_LOCUS243811</name>
</gene>
<dbReference type="InterPro" id="IPR037185">
    <property type="entry name" value="EmrE-like"/>
</dbReference>
<keyword evidence="2" id="KW-0813">Transport</keyword>